<name>A0ABR2WN63_9FUNG</name>
<comment type="caution">
    <text evidence="2">The sequence shown here is derived from an EMBL/GenBank/DDBJ whole genome shotgun (WGS) entry which is preliminary data.</text>
</comment>
<dbReference type="Pfam" id="PF12146">
    <property type="entry name" value="Hydrolase_4"/>
    <property type="match status" value="1"/>
</dbReference>
<protein>
    <recommendedName>
        <fullName evidence="1">Serine aminopeptidase S33 domain-containing protein</fullName>
    </recommendedName>
</protein>
<dbReference type="InterPro" id="IPR029058">
    <property type="entry name" value="AB_hydrolase_fold"/>
</dbReference>
<dbReference type="InterPro" id="IPR000073">
    <property type="entry name" value="AB_hydrolase_1"/>
</dbReference>
<dbReference type="EMBL" id="JASJQH010000780">
    <property type="protein sequence ID" value="KAK9762936.1"/>
    <property type="molecule type" value="Genomic_DNA"/>
</dbReference>
<dbReference type="SUPFAM" id="SSF53474">
    <property type="entry name" value="alpha/beta-Hydrolases"/>
    <property type="match status" value="1"/>
</dbReference>
<dbReference type="PRINTS" id="PR00111">
    <property type="entry name" value="ABHYDROLASE"/>
</dbReference>
<keyword evidence="3" id="KW-1185">Reference proteome</keyword>
<dbReference type="Gene3D" id="3.40.50.1820">
    <property type="entry name" value="alpha/beta hydrolase"/>
    <property type="match status" value="1"/>
</dbReference>
<evidence type="ECO:0000259" key="1">
    <source>
        <dbReference type="Pfam" id="PF12146"/>
    </source>
</evidence>
<dbReference type="PANTHER" id="PTHR11614">
    <property type="entry name" value="PHOSPHOLIPASE-RELATED"/>
    <property type="match status" value="1"/>
</dbReference>
<evidence type="ECO:0000313" key="2">
    <source>
        <dbReference type="EMBL" id="KAK9762936.1"/>
    </source>
</evidence>
<sequence>MDLARHLAFNAFTVVVEPLLFQLTSYQPSDLTYGRSSLPYNEHEIKLQSKEYIHEEYKIDFKSKHIDSKVTSFLYYQTIRSTKVEPRNTDIVFIHGLHEYGGRLLEFGHHFLDLGFRMVVLDLPGFGRSSGLPGYFTNTRVFSDAVHSVVQDLKERNTGPSRKLFVCGGSLGGYTTLRYALDHPEGLTAVAVQAPLIYVSPESRPPKIVEYVGQVVLPILGRLPIVEGNKGKNSADPRIDEEFENDPMGYHGNVRVASGLAIISGVEELREELENLSVPFLTQHGDHDRATSHKGSIELVEKTKKLPDSKKKLIMYTGCEHDMFRDAQGPEVIKDLLEWLVERDNESSQ</sequence>
<reference evidence="2 3" key="1">
    <citation type="submission" date="2023-04" db="EMBL/GenBank/DDBJ databases">
        <title>Genome of Basidiobolus ranarum AG-B5.</title>
        <authorList>
            <person name="Stajich J.E."/>
            <person name="Carter-House D."/>
            <person name="Gryganskyi A."/>
        </authorList>
    </citation>
    <scope>NUCLEOTIDE SEQUENCE [LARGE SCALE GENOMIC DNA]</scope>
    <source>
        <strain evidence="2 3">AG-B5</strain>
    </source>
</reference>
<proteinExistence type="predicted"/>
<feature type="domain" description="Serine aminopeptidase S33" evidence="1">
    <location>
        <begin position="91"/>
        <end position="327"/>
    </location>
</feature>
<dbReference type="InterPro" id="IPR022742">
    <property type="entry name" value="Hydrolase_4"/>
</dbReference>
<gene>
    <name evidence="2" type="ORF">K7432_010832</name>
</gene>
<dbReference type="InterPro" id="IPR051044">
    <property type="entry name" value="MAG_DAG_Lipase"/>
</dbReference>
<evidence type="ECO:0000313" key="3">
    <source>
        <dbReference type="Proteomes" id="UP001479436"/>
    </source>
</evidence>
<accession>A0ABR2WN63</accession>
<dbReference type="Proteomes" id="UP001479436">
    <property type="component" value="Unassembled WGS sequence"/>
</dbReference>
<organism evidence="2 3">
    <name type="scientific">Basidiobolus ranarum</name>
    <dbReference type="NCBI Taxonomy" id="34480"/>
    <lineage>
        <taxon>Eukaryota</taxon>
        <taxon>Fungi</taxon>
        <taxon>Fungi incertae sedis</taxon>
        <taxon>Zoopagomycota</taxon>
        <taxon>Entomophthoromycotina</taxon>
        <taxon>Basidiobolomycetes</taxon>
        <taxon>Basidiobolales</taxon>
        <taxon>Basidiobolaceae</taxon>
        <taxon>Basidiobolus</taxon>
    </lineage>
</organism>